<keyword evidence="2" id="KW-0805">Transcription regulation</keyword>
<proteinExistence type="inferred from homology"/>
<comment type="caution">
    <text evidence="7">The sequence shown here is derived from an EMBL/GenBank/DDBJ whole genome shotgun (WGS) entry which is preliminary data.</text>
</comment>
<dbReference type="SUPFAM" id="SSF88946">
    <property type="entry name" value="Sigma2 domain of RNA polymerase sigma factors"/>
    <property type="match status" value="1"/>
</dbReference>
<evidence type="ECO:0000256" key="4">
    <source>
        <dbReference type="ARBA" id="ARBA00023163"/>
    </source>
</evidence>
<reference evidence="7 8" key="1">
    <citation type="submission" date="2021-01" db="EMBL/GenBank/DDBJ databases">
        <title>Actinoplanes sp. nov. LDG1-01 isolated from lichen.</title>
        <authorList>
            <person name="Saeng-In P."/>
            <person name="Phongsopitanun W."/>
            <person name="Kanchanasin P."/>
            <person name="Yuki M."/>
            <person name="Kudo T."/>
            <person name="Ohkuma M."/>
            <person name="Tanasupawat S."/>
        </authorList>
    </citation>
    <scope>NUCLEOTIDE SEQUENCE [LARGE SCALE GENOMIC DNA]</scope>
    <source>
        <strain evidence="7 8">LDG1-01</strain>
    </source>
</reference>
<dbReference type="Proteomes" id="UP000598996">
    <property type="component" value="Unassembled WGS sequence"/>
</dbReference>
<evidence type="ECO:0000313" key="7">
    <source>
        <dbReference type="EMBL" id="MBL7252980.1"/>
    </source>
</evidence>
<evidence type="ECO:0000256" key="1">
    <source>
        <dbReference type="ARBA" id="ARBA00010641"/>
    </source>
</evidence>
<comment type="similarity">
    <text evidence="1">Belongs to the sigma-70 factor family. ECF subfamily.</text>
</comment>
<name>A0ABS1VED0_9ACTN</name>
<keyword evidence="3" id="KW-0731">Sigma factor</keyword>
<keyword evidence="5" id="KW-0238">DNA-binding</keyword>
<dbReference type="PROSITE" id="PS51900">
    <property type="entry name" value="CB"/>
    <property type="match status" value="1"/>
</dbReference>
<dbReference type="InterPro" id="IPR013249">
    <property type="entry name" value="RNA_pol_sigma70_r4_t2"/>
</dbReference>
<gene>
    <name evidence="7" type="ORF">JKJ07_01510</name>
</gene>
<organism evidence="7 8">
    <name type="scientific">Paractinoplanes lichenicola</name>
    <dbReference type="NCBI Taxonomy" id="2802976"/>
    <lineage>
        <taxon>Bacteria</taxon>
        <taxon>Bacillati</taxon>
        <taxon>Actinomycetota</taxon>
        <taxon>Actinomycetes</taxon>
        <taxon>Micromonosporales</taxon>
        <taxon>Micromonosporaceae</taxon>
        <taxon>Paractinoplanes</taxon>
    </lineage>
</organism>
<keyword evidence="4" id="KW-0804">Transcription</keyword>
<dbReference type="InterPro" id="IPR013325">
    <property type="entry name" value="RNA_pol_sigma_r2"/>
</dbReference>
<dbReference type="Pfam" id="PF04542">
    <property type="entry name" value="Sigma70_r2"/>
    <property type="match status" value="1"/>
</dbReference>
<feature type="domain" description="Core-binding (CB)" evidence="6">
    <location>
        <begin position="398"/>
        <end position="475"/>
    </location>
</feature>
<dbReference type="EMBL" id="JAENHO010000001">
    <property type="protein sequence ID" value="MBL7252980.1"/>
    <property type="molecule type" value="Genomic_DNA"/>
</dbReference>
<evidence type="ECO:0000256" key="2">
    <source>
        <dbReference type="ARBA" id="ARBA00023015"/>
    </source>
</evidence>
<evidence type="ECO:0000256" key="3">
    <source>
        <dbReference type="ARBA" id="ARBA00023082"/>
    </source>
</evidence>
<dbReference type="InterPro" id="IPR044068">
    <property type="entry name" value="CB"/>
</dbReference>
<dbReference type="InterPro" id="IPR046531">
    <property type="entry name" value="DUF6596"/>
</dbReference>
<dbReference type="PANTHER" id="PTHR47756:SF1">
    <property type="entry name" value="BLL0085 PROTEIN"/>
    <property type="match status" value="1"/>
</dbReference>
<dbReference type="SUPFAM" id="SSF88659">
    <property type="entry name" value="Sigma3 and sigma4 domains of RNA polymerase sigma factors"/>
    <property type="match status" value="1"/>
</dbReference>
<dbReference type="InterPro" id="IPR013324">
    <property type="entry name" value="RNA_pol_sigma_r3/r4-like"/>
</dbReference>
<dbReference type="InterPro" id="IPR007627">
    <property type="entry name" value="RNA_pol_sigma70_r2"/>
</dbReference>
<accession>A0ABS1VED0</accession>
<dbReference type="InterPro" id="IPR011010">
    <property type="entry name" value="DNA_brk_join_enz"/>
</dbReference>
<dbReference type="Pfam" id="PF08281">
    <property type="entry name" value="Sigma70_r4_2"/>
    <property type="match status" value="1"/>
</dbReference>
<evidence type="ECO:0000313" key="8">
    <source>
        <dbReference type="Proteomes" id="UP000598996"/>
    </source>
</evidence>
<evidence type="ECO:0000259" key="6">
    <source>
        <dbReference type="PROSITE" id="PS51900"/>
    </source>
</evidence>
<dbReference type="Gene3D" id="1.10.10.10">
    <property type="entry name" value="Winged helix-like DNA-binding domain superfamily/Winged helix DNA-binding domain"/>
    <property type="match status" value="1"/>
</dbReference>
<dbReference type="InterPro" id="IPR036388">
    <property type="entry name" value="WH-like_DNA-bd_sf"/>
</dbReference>
<dbReference type="SUPFAM" id="SSF56349">
    <property type="entry name" value="DNA breaking-rejoining enzymes"/>
    <property type="match status" value="1"/>
</dbReference>
<protein>
    <submittedName>
        <fullName evidence="7">RNA polymerase subunit sigma</fullName>
    </submittedName>
</protein>
<sequence>MTNFPATVGAVWKQESARIVGGLLRLVHDVGRAEELAQDALVAALEQWPATGIPDNPGAWLMTTARRRAVDDIRRARTRERLAPDLARRPEPAEDDVLRLMFTSCHPVLPAEARAALTLRVVAGLSPAEIARAFLVGEQVITQRIAAAKRTLAESGAAYEPSGQLSSVLEVVYLIFNEGYAATSGADLIRADLCLEALRLGRMLAKLAPAQAEVHGLVALMEIQQSRSAARTGPAGEPIPLHEQNRGRWDQLLIRRGFAAMLRAREAGGPAGPYVLQAAIAVCHTADKTDWVRISSLYESLERLLPTPVVRLNRAVAVAFAYGPQAGLDLLDELHADPRMAGYHLLPGVRGDLLIRLGRAAEARGELERAATLAHNTAERDFLRRRAAALDVPEDQGRPLGPAVAEYLGPLRPATARAYGQTLHRVVRLAGDRTPVASLTSERLAEIFALCWPEVSPRTWNRHVAAIRSFTTWAGEPSLAAALQPRPLPATLGAASLSEPVGAVPALRERVLWCLLRESGAKVGAVLALNVEELNLDDRSARDATIVWRSGTAALLPELIAGRTRGPLFLAGRRPGPGRPPAAADLCPETGRRRLSYERAAYLCKRLTGHTLLQVQRQSAVSSDWSRCSAADGSATIELTAIDAALPDGAIPT</sequence>
<evidence type="ECO:0000256" key="5">
    <source>
        <dbReference type="PROSITE-ProRule" id="PRU01248"/>
    </source>
</evidence>
<dbReference type="Pfam" id="PF20239">
    <property type="entry name" value="DUF6596"/>
    <property type="match status" value="1"/>
</dbReference>
<keyword evidence="8" id="KW-1185">Reference proteome</keyword>
<dbReference type="Gene3D" id="1.10.1740.10">
    <property type="match status" value="1"/>
</dbReference>
<dbReference type="RefSeq" id="WP_202989323.1">
    <property type="nucleotide sequence ID" value="NZ_JAENHO010000001.1"/>
</dbReference>
<dbReference type="PANTHER" id="PTHR47756">
    <property type="entry name" value="BLL6612 PROTEIN-RELATED"/>
    <property type="match status" value="1"/>
</dbReference>